<accession>A0A840I4N0</accession>
<dbReference type="GO" id="GO:0043565">
    <property type="term" value="F:sequence-specific DNA binding"/>
    <property type="evidence" value="ECO:0007669"/>
    <property type="project" value="InterPro"/>
</dbReference>
<dbReference type="SMART" id="SM00342">
    <property type="entry name" value="HTH_ARAC"/>
    <property type="match status" value="1"/>
</dbReference>
<keyword evidence="1" id="KW-0805">Transcription regulation</keyword>
<dbReference type="PANTHER" id="PTHR43130:SF3">
    <property type="entry name" value="HTH-TYPE TRANSCRIPTIONAL REGULATOR RV1931C"/>
    <property type="match status" value="1"/>
</dbReference>
<dbReference type="InterPro" id="IPR052158">
    <property type="entry name" value="INH-QAR"/>
</dbReference>
<evidence type="ECO:0000256" key="2">
    <source>
        <dbReference type="ARBA" id="ARBA00023163"/>
    </source>
</evidence>
<dbReference type="GO" id="GO:0003700">
    <property type="term" value="F:DNA-binding transcription factor activity"/>
    <property type="evidence" value="ECO:0007669"/>
    <property type="project" value="InterPro"/>
</dbReference>
<dbReference type="PROSITE" id="PS01124">
    <property type="entry name" value="HTH_ARAC_FAMILY_2"/>
    <property type="match status" value="1"/>
</dbReference>
<protein>
    <submittedName>
        <fullName evidence="4">Transcriptional regulator GlxA family with amidase domain</fullName>
    </submittedName>
</protein>
<dbReference type="AlphaFoldDB" id="A0A840I4N0"/>
<feature type="domain" description="HTH araC/xylS-type" evidence="3">
    <location>
        <begin position="209"/>
        <end position="307"/>
    </location>
</feature>
<dbReference type="Gene3D" id="1.10.10.60">
    <property type="entry name" value="Homeodomain-like"/>
    <property type="match status" value="1"/>
</dbReference>
<reference evidence="4 5" key="1">
    <citation type="submission" date="2020-08" db="EMBL/GenBank/DDBJ databases">
        <title>Genomic Encyclopedia of Type Strains, Phase IV (KMG-IV): sequencing the most valuable type-strain genomes for metagenomic binning, comparative biology and taxonomic classification.</title>
        <authorList>
            <person name="Goeker M."/>
        </authorList>
    </citation>
    <scope>NUCLEOTIDE SEQUENCE [LARGE SCALE GENOMIC DNA]</scope>
    <source>
        <strain evidence="4 5">DSM 102850</strain>
    </source>
</reference>
<dbReference type="InterPro" id="IPR018060">
    <property type="entry name" value="HTH_AraC"/>
</dbReference>
<organism evidence="4 5">
    <name type="scientific">Parvularcula dongshanensis</name>
    <dbReference type="NCBI Taxonomy" id="1173995"/>
    <lineage>
        <taxon>Bacteria</taxon>
        <taxon>Pseudomonadati</taxon>
        <taxon>Pseudomonadota</taxon>
        <taxon>Alphaproteobacteria</taxon>
        <taxon>Parvularculales</taxon>
        <taxon>Parvularculaceae</taxon>
        <taxon>Parvularcula</taxon>
    </lineage>
</organism>
<name>A0A840I4N0_9PROT</name>
<dbReference type="Pfam" id="PF01965">
    <property type="entry name" value="DJ-1_PfpI"/>
    <property type="match status" value="1"/>
</dbReference>
<evidence type="ECO:0000259" key="3">
    <source>
        <dbReference type="PROSITE" id="PS01124"/>
    </source>
</evidence>
<evidence type="ECO:0000313" key="5">
    <source>
        <dbReference type="Proteomes" id="UP000563524"/>
    </source>
</evidence>
<dbReference type="Proteomes" id="UP000563524">
    <property type="component" value="Unassembled WGS sequence"/>
</dbReference>
<dbReference type="SUPFAM" id="SSF52317">
    <property type="entry name" value="Class I glutamine amidotransferase-like"/>
    <property type="match status" value="1"/>
</dbReference>
<keyword evidence="2" id="KW-0804">Transcription</keyword>
<dbReference type="Pfam" id="PF12833">
    <property type="entry name" value="HTH_18"/>
    <property type="match status" value="1"/>
</dbReference>
<dbReference type="CDD" id="cd03137">
    <property type="entry name" value="GATase1_AraC_1"/>
    <property type="match status" value="1"/>
</dbReference>
<gene>
    <name evidence="4" type="ORF">GGQ59_001837</name>
</gene>
<dbReference type="EMBL" id="JACHOB010000003">
    <property type="protein sequence ID" value="MBB4659312.1"/>
    <property type="molecule type" value="Genomic_DNA"/>
</dbReference>
<dbReference type="RefSeq" id="WP_183817778.1">
    <property type="nucleotide sequence ID" value="NZ_JACHOB010000003.1"/>
</dbReference>
<dbReference type="Gene3D" id="3.40.50.880">
    <property type="match status" value="1"/>
</dbReference>
<keyword evidence="5" id="KW-1185">Reference proteome</keyword>
<evidence type="ECO:0000256" key="1">
    <source>
        <dbReference type="ARBA" id="ARBA00023015"/>
    </source>
</evidence>
<sequence length="309" mass="33225">MPSVGFYLCAGHQLLDLSGPLCAFQTARAAGGPAYDLVLVSADGGSLTGSAGVAVETVRAAGRSFDTLIVVGGDVDALQAAREVAAIGPLARSARRLASVCTGAFLLARAGLLDGRRATTHWLYARRLSEAYPKVRVTPDAIFVEDGGVWTSAGITAGIDLALALIEADAGASLAREVARYLVVYHHRAGGQSQFSALSAMAPETDRIRRVLTYARENLRESLSVERLAAEACLSERQFARLFRKETGETPAKAVERLRVEAARRRLEDSAAPIEAIAREVGFYDPERMRRAFLRLYGQPPQALRRRSA</sequence>
<dbReference type="InterPro" id="IPR029062">
    <property type="entry name" value="Class_I_gatase-like"/>
</dbReference>
<evidence type="ECO:0000313" key="4">
    <source>
        <dbReference type="EMBL" id="MBB4659312.1"/>
    </source>
</evidence>
<dbReference type="InterPro" id="IPR009057">
    <property type="entry name" value="Homeodomain-like_sf"/>
</dbReference>
<comment type="caution">
    <text evidence="4">The sequence shown here is derived from an EMBL/GenBank/DDBJ whole genome shotgun (WGS) entry which is preliminary data.</text>
</comment>
<dbReference type="PANTHER" id="PTHR43130">
    <property type="entry name" value="ARAC-FAMILY TRANSCRIPTIONAL REGULATOR"/>
    <property type="match status" value="1"/>
</dbReference>
<proteinExistence type="predicted"/>
<dbReference type="InterPro" id="IPR002818">
    <property type="entry name" value="DJ-1/PfpI"/>
</dbReference>
<dbReference type="SUPFAM" id="SSF46689">
    <property type="entry name" value="Homeodomain-like"/>
    <property type="match status" value="2"/>
</dbReference>